<feature type="transmembrane region" description="Helical" evidence="6">
    <location>
        <begin position="80"/>
        <end position="105"/>
    </location>
</feature>
<dbReference type="HOGENOM" id="CLU_012893_15_0_1"/>
<reference evidence="7 9" key="1">
    <citation type="journal article" date="2012" name="Nature">
        <title>Algal genomes reveal evolutionary mosaicism and the fate of nucleomorphs.</title>
        <authorList>
            <consortium name="DOE Joint Genome Institute"/>
            <person name="Curtis B.A."/>
            <person name="Tanifuji G."/>
            <person name="Burki F."/>
            <person name="Gruber A."/>
            <person name="Irimia M."/>
            <person name="Maruyama S."/>
            <person name="Arias M.C."/>
            <person name="Ball S.G."/>
            <person name="Gile G.H."/>
            <person name="Hirakawa Y."/>
            <person name="Hopkins J.F."/>
            <person name="Kuo A."/>
            <person name="Rensing S.A."/>
            <person name="Schmutz J."/>
            <person name="Symeonidi A."/>
            <person name="Elias M."/>
            <person name="Eveleigh R.J."/>
            <person name="Herman E.K."/>
            <person name="Klute M.J."/>
            <person name="Nakayama T."/>
            <person name="Obornik M."/>
            <person name="Reyes-Prieto A."/>
            <person name="Armbrust E.V."/>
            <person name="Aves S.J."/>
            <person name="Beiko R.G."/>
            <person name="Coutinho P."/>
            <person name="Dacks J.B."/>
            <person name="Durnford D.G."/>
            <person name="Fast N.M."/>
            <person name="Green B.R."/>
            <person name="Grisdale C.J."/>
            <person name="Hempel F."/>
            <person name="Henrissat B."/>
            <person name="Hoppner M.P."/>
            <person name="Ishida K."/>
            <person name="Kim E."/>
            <person name="Koreny L."/>
            <person name="Kroth P.G."/>
            <person name="Liu Y."/>
            <person name="Malik S.B."/>
            <person name="Maier U.G."/>
            <person name="McRose D."/>
            <person name="Mock T."/>
            <person name="Neilson J.A."/>
            <person name="Onodera N.T."/>
            <person name="Poole A.M."/>
            <person name="Pritham E.J."/>
            <person name="Richards T.A."/>
            <person name="Rocap G."/>
            <person name="Roy S.W."/>
            <person name="Sarai C."/>
            <person name="Schaack S."/>
            <person name="Shirato S."/>
            <person name="Slamovits C.H."/>
            <person name="Spencer D.F."/>
            <person name="Suzuki S."/>
            <person name="Worden A.Z."/>
            <person name="Zauner S."/>
            <person name="Barry K."/>
            <person name="Bell C."/>
            <person name="Bharti A.K."/>
            <person name="Crow J.A."/>
            <person name="Grimwood J."/>
            <person name="Kramer R."/>
            <person name="Lindquist E."/>
            <person name="Lucas S."/>
            <person name="Salamov A."/>
            <person name="McFadden G.I."/>
            <person name="Lane C.E."/>
            <person name="Keeling P.J."/>
            <person name="Gray M.W."/>
            <person name="Grigoriev I.V."/>
            <person name="Archibald J.M."/>
        </authorList>
    </citation>
    <scope>NUCLEOTIDE SEQUENCE</scope>
    <source>
        <strain evidence="7 9">CCMP2712</strain>
    </source>
</reference>
<dbReference type="PANTHER" id="PTHR42893">
    <property type="entry name" value="PROTEIN DETOXIFICATION 44, CHLOROPLASTIC-RELATED"/>
    <property type="match status" value="1"/>
</dbReference>
<dbReference type="KEGG" id="gtt:GUITHDRAFT_46072"/>
<reference evidence="8" key="3">
    <citation type="submission" date="2015-06" db="UniProtKB">
        <authorList>
            <consortium name="EnsemblProtists"/>
        </authorList>
    </citation>
    <scope>IDENTIFICATION</scope>
</reference>
<feature type="transmembrane region" description="Helical" evidence="6">
    <location>
        <begin position="222"/>
        <end position="244"/>
    </location>
</feature>
<dbReference type="OrthoDB" id="423427at2759"/>
<dbReference type="GO" id="GO:0015297">
    <property type="term" value="F:antiporter activity"/>
    <property type="evidence" value="ECO:0007669"/>
    <property type="project" value="InterPro"/>
</dbReference>
<dbReference type="AlphaFoldDB" id="L1IGQ5"/>
<dbReference type="GeneID" id="17292187"/>
<evidence type="ECO:0000256" key="3">
    <source>
        <dbReference type="ARBA" id="ARBA00022692"/>
    </source>
</evidence>
<dbReference type="Pfam" id="PF01554">
    <property type="entry name" value="MatE"/>
    <property type="match status" value="1"/>
</dbReference>
<evidence type="ECO:0000256" key="1">
    <source>
        <dbReference type="ARBA" id="ARBA00004141"/>
    </source>
</evidence>
<dbReference type="GO" id="GO:0042910">
    <property type="term" value="F:xenobiotic transmembrane transporter activity"/>
    <property type="evidence" value="ECO:0007669"/>
    <property type="project" value="InterPro"/>
</dbReference>
<feature type="transmembrane region" description="Helical" evidence="6">
    <location>
        <begin position="180"/>
        <end position="201"/>
    </location>
</feature>
<evidence type="ECO:0008006" key="10">
    <source>
        <dbReference type="Google" id="ProtNLM"/>
    </source>
</evidence>
<dbReference type="RefSeq" id="XP_005822421.1">
    <property type="nucleotide sequence ID" value="XM_005822364.1"/>
</dbReference>
<dbReference type="PaxDb" id="55529-EKX35441"/>
<dbReference type="InterPro" id="IPR002528">
    <property type="entry name" value="MATE_fam"/>
</dbReference>
<organism evidence="7">
    <name type="scientific">Guillardia theta (strain CCMP2712)</name>
    <name type="common">Cryptophyte</name>
    <dbReference type="NCBI Taxonomy" id="905079"/>
    <lineage>
        <taxon>Eukaryota</taxon>
        <taxon>Cryptophyceae</taxon>
        <taxon>Pyrenomonadales</taxon>
        <taxon>Geminigeraceae</taxon>
        <taxon>Guillardia</taxon>
    </lineage>
</organism>
<dbReference type="STRING" id="905079.L1IGQ5"/>
<sequence>LLAFMVPTFGIYLANPILSLVDTACVGQFCSREELAALGPGAALCDMVTYLANFLAVATTSLLASALAKNDKEGARRVVACAFTISTLIGLGMTAALTAFGRVMLGWFTGSGQAAADTLDLSMRYVLIRGLGSAPTLLCMVAQAACIGAKDADSPLRAVAILAGVNIFLDWLFVGPLKTGVGGAAIATTISQFAGAFYLYLAKRKGLFVIPTMKEFVKFFQFAGPIFLISFGRGYCWNICTPAAAAAGTIALAAHQIVINIFFFFTIAGESVFQTAQAFMP</sequence>
<feature type="non-terminal residue" evidence="7">
    <location>
        <position position="281"/>
    </location>
</feature>
<feature type="transmembrane region" description="Helical" evidence="6">
    <location>
        <begin position="250"/>
        <end position="273"/>
    </location>
</feature>
<protein>
    <recommendedName>
        <fullName evidence="10">Polysaccharide biosynthesis protein C-terminal domain-containing protein</fullName>
    </recommendedName>
</protein>
<comment type="subcellular location">
    <subcellularLocation>
        <location evidence="1">Membrane</location>
        <topology evidence="1">Multi-pass membrane protein</topology>
    </subcellularLocation>
</comment>
<dbReference type="EMBL" id="JH993090">
    <property type="protein sequence ID" value="EKX35441.1"/>
    <property type="molecule type" value="Genomic_DNA"/>
</dbReference>
<gene>
    <name evidence="7" type="ORF">GUITHDRAFT_46072</name>
</gene>
<keyword evidence="9" id="KW-1185">Reference proteome</keyword>
<evidence type="ECO:0000256" key="4">
    <source>
        <dbReference type="ARBA" id="ARBA00022989"/>
    </source>
</evidence>
<keyword evidence="4 6" id="KW-1133">Transmembrane helix</keyword>
<feature type="transmembrane region" description="Helical" evidence="6">
    <location>
        <begin position="47"/>
        <end position="68"/>
    </location>
</feature>
<dbReference type="Proteomes" id="UP000011087">
    <property type="component" value="Unassembled WGS sequence"/>
</dbReference>
<feature type="non-terminal residue" evidence="7">
    <location>
        <position position="1"/>
    </location>
</feature>
<name>L1IGQ5_GUITC</name>
<evidence type="ECO:0000256" key="2">
    <source>
        <dbReference type="ARBA" id="ARBA00010199"/>
    </source>
</evidence>
<proteinExistence type="inferred from homology"/>
<evidence type="ECO:0000256" key="5">
    <source>
        <dbReference type="ARBA" id="ARBA00023136"/>
    </source>
</evidence>
<comment type="similarity">
    <text evidence="2">Belongs to the multi antimicrobial extrusion (MATE) (TC 2.A.66.1) family.</text>
</comment>
<accession>L1IGQ5</accession>
<evidence type="ECO:0000256" key="6">
    <source>
        <dbReference type="SAM" id="Phobius"/>
    </source>
</evidence>
<feature type="transmembrane region" description="Helical" evidence="6">
    <location>
        <begin position="156"/>
        <end position="174"/>
    </location>
</feature>
<keyword evidence="3 6" id="KW-0812">Transmembrane</keyword>
<evidence type="ECO:0000313" key="7">
    <source>
        <dbReference type="EMBL" id="EKX35441.1"/>
    </source>
</evidence>
<evidence type="ECO:0000313" key="9">
    <source>
        <dbReference type="Proteomes" id="UP000011087"/>
    </source>
</evidence>
<dbReference type="GO" id="GO:0016020">
    <property type="term" value="C:membrane"/>
    <property type="evidence" value="ECO:0007669"/>
    <property type="project" value="UniProtKB-SubCell"/>
</dbReference>
<evidence type="ECO:0000313" key="8">
    <source>
        <dbReference type="EnsemblProtists" id="EKX35441"/>
    </source>
</evidence>
<dbReference type="eggNOG" id="KOG1347">
    <property type="taxonomic scope" value="Eukaryota"/>
</dbReference>
<dbReference type="EnsemblProtists" id="EKX35441">
    <property type="protein sequence ID" value="EKX35441"/>
    <property type="gene ID" value="GUITHDRAFT_46072"/>
</dbReference>
<keyword evidence="5 6" id="KW-0472">Membrane</keyword>
<dbReference type="PANTHER" id="PTHR42893:SF9">
    <property type="entry name" value="PROTEIN DETOXIFICATION 46, CHLOROPLASTIC"/>
    <property type="match status" value="1"/>
</dbReference>
<reference evidence="9" key="2">
    <citation type="submission" date="2012-11" db="EMBL/GenBank/DDBJ databases">
        <authorList>
            <person name="Kuo A."/>
            <person name="Curtis B.A."/>
            <person name="Tanifuji G."/>
            <person name="Burki F."/>
            <person name="Gruber A."/>
            <person name="Irimia M."/>
            <person name="Maruyama S."/>
            <person name="Arias M.C."/>
            <person name="Ball S.G."/>
            <person name="Gile G.H."/>
            <person name="Hirakawa Y."/>
            <person name="Hopkins J.F."/>
            <person name="Rensing S.A."/>
            <person name="Schmutz J."/>
            <person name="Symeonidi A."/>
            <person name="Elias M."/>
            <person name="Eveleigh R.J."/>
            <person name="Herman E.K."/>
            <person name="Klute M.J."/>
            <person name="Nakayama T."/>
            <person name="Obornik M."/>
            <person name="Reyes-Prieto A."/>
            <person name="Armbrust E.V."/>
            <person name="Aves S.J."/>
            <person name="Beiko R.G."/>
            <person name="Coutinho P."/>
            <person name="Dacks J.B."/>
            <person name="Durnford D.G."/>
            <person name="Fast N.M."/>
            <person name="Green B.R."/>
            <person name="Grisdale C."/>
            <person name="Hempe F."/>
            <person name="Henrissat B."/>
            <person name="Hoppner M.P."/>
            <person name="Ishida K.-I."/>
            <person name="Kim E."/>
            <person name="Koreny L."/>
            <person name="Kroth P.G."/>
            <person name="Liu Y."/>
            <person name="Malik S.-B."/>
            <person name="Maier U.G."/>
            <person name="McRose D."/>
            <person name="Mock T."/>
            <person name="Neilson J.A."/>
            <person name="Onodera N.T."/>
            <person name="Poole A.M."/>
            <person name="Pritham E.J."/>
            <person name="Richards T.A."/>
            <person name="Rocap G."/>
            <person name="Roy S.W."/>
            <person name="Sarai C."/>
            <person name="Schaack S."/>
            <person name="Shirato S."/>
            <person name="Slamovits C.H."/>
            <person name="Spencer D.F."/>
            <person name="Suzuki S."/>
            <person name="Worden A.Z."/>
            <person name="Zauner S."/>
            <person name="Barry K."/>
            <person name="Bell C."/>
            <person name="Bharti A.K."/>
            <person name="Crow J.A."/>
            <person name="Grimwood J."/>
            <person name="Kramer R."/>
            <person name="Lindquist E."/>
            <person name="Lucas S."/>
            <person name="Salamov A."/>
            <person name="McFadden G.I."/>
            <person name="Lane C.E."/>
            <person name="Keeling P.J."/>
            <person name="Gray M.W."/>
            <person name="Grigoriev I.V."/>
            <person name="Archibald J.M."/>
        </authorList>
    </citation>
    <scope>NUCLEOTIDE SEQUENCE</scope>
    <source>
        <strain evidence="9">CCMP2712</strain>
    </source>
</reference>
<feature type="transmembrane region" description="Helical" evidence="6">
    <location>
        <begin position="125"/>
        <end position="149"/>
    </location>
</feature>
<dbReference type="OMA" id="IVSAYMM"/>
<dbReference type="InterPro" id="IPR044644">
    <property type="entry name" value="DinF-like"/>
</dbReference>